<keyword evidence="11 14" id="KW-0739">Sodium transport</keyword>
<dbReference type="AlphaFoldDB" id="A0A6L6J9K3"/>
<feature type="transmembrane region" description="Helical" evidence="14">
    <location>
        <begin position="317"/>
        <end position="347"/>
    </location>
</feature>
<dbReference type="GO" id="GO:0031402">
    <property type="term" value="F:sodium ion binding"/>
    <property type="evidence" value="ECO:0007669"/>
    <property type="project" value="UniProtKB-UniRule"/>
</dbReference>
<name>A0A6L6J9K3_9RHOB</name>
<keyword evidence="7 14" id="KW-1133">Transmembrane helix</keyword>
<evidence type="ECO:0000256" key="1">
    <source>
        <dbReference type="ARBA" id="ARBA00004651"/>
    </source>
</evidence>
<dbReference type="InterPro" id="IPR018212">
    <property type="entry name" value="Na/solute_symporter_CS"/>
</dbReference>
<feature type="transmembrane region" description="Helical" evidence="14">
    <location>
        <begin position="159"/>
        <end position="180"/>
    </location>
</feature>
<keyword evidence="4" id="KW-1003">Cell membrane</keyword>
<dbReference type="GO" id="GO:0005886">
    <property type="term" value="C:plasma membrane"/>
    <property type="evidence" value="ECO:0007669"/>
    <property type="project" value="UniProtKB-SubCell"/>
</dbReference>
<evidence type="ECO:0000256" key="6">
    <source>
        <dbReference type="ARBA" id="ARBA00022847"/>
    </source>
</evidence>
<evidence type="ECO:0000256" key="2">
    <source>
        <dbReference type="ARBA" id="ARBA00006434"/>
    </source>
</evidence>
<dbReference type="InterPro" id="IPR011851">
    <property type="entry name" value="Na/Pro_symporter"/>
</dbReference>
<feature type="transmembrane region" description="Helical" evidence="14">
    <location>
        <begin position="6"/>
        <end position="24"/>
    </location>
</feature>
<dbReference type="GO" id="GO:0015824">
    <property type="term" value="P:proline transport"/>
    <property type="evidence" value="ECO:0007669"/>
    <property type="project" value="UniProtKB-UniRule"/>
</dbReference>
<feature type="transmembrane region" description="Helical" evidence="14">
    <location>
        <begin position="456"/>
        <end position="478"/>
    </location>
</feature>
<dbReference type="InterPro" id="IPR038377">
    <property type="entry name" value="Na/Glc_symporter_sf"/>
</dbReference>
<comment type="caution">
    <text evidence="15">The sequence shown here is derived from an EMBL/GenBank/DDBJ whole genome shotgun (WGS) entry which is preliminary data.</text>
</comment>
<dbReference type="Pfam" id="PF00474">
    <property type="entry name" value="SSF"/>
    <property type="match status" value="1"/>
</dbReference>
<evidence type="ECO:0000256" key="4">
    <source>
        <dbReference type="ARBA" id="ARBA00022475"/>
    </source>
</evidence>
<evidence type="ECO:0000256" key="7">
    <source>
        <dbReference type="ARBA" id="ARBA00022989"/>
    </source>
</evidence>
<evidence type="ECO:0000256" key="12">
    <source>
        <dbReference type="ARBA" id="ARBA00033708"/>
    </source>
</evidence>
<dbReference type="Proteomes" id="UP000478183">
    <property type="component" value="Unassembled WGS sequence"/>
</dbReference>
<keyword evidence="8 14" id="KW-0915">Sodium</keyword>
<dbReference type="RefSeq" id="WP_155095573.1">
    <property type="nucleotide sequence ID" value="NZ_WMIE01000005.1"/>
</dbReference>
<keyword evidence="9 14" id="KW-0406">Ion transport</keyword>
<keyword evidence="14" id="KW-0997">Cell inner membrane</keyword>
<feature type="transmembrane region" description="Helical" evidence="14">
    <location>
        <begin position="424"/>
        <end position="444"/>
    </location>
</feature>
<comment type="similarity">
    <text evidence="2 13">Belongs to the sodium:solute symporter (SSF) (TC 2.A.21) family.</text>
</comment>
<evidence type="ECO:0000256" key="3">
    <source>
        <dbReference type="ARBA" id="ARBA00022448"/>
    </source>
</evidence>
<keyword evidence="16" id="KW-1185">Reference proteome</keyword>
<evidence type="ECO:0000256" key="9">
    <source>
        <dbReference type="ARBA" id="ARBA00023065"/>
    </source>
</evidence>
<dbReference type="OrthoDB" id="9789704at2"/>
<dbReference type="GO" id="GO:0005298">
    <property type="term" value="F:proline:sodium symporter activity"/>
    <property type="evidence" value="ECO:0007669"/>
    <property type="project" value="UniProtKB-UniRule"/>
</dbReference>
<dbReference type="Gene3D" id="1.20.1730.10">
    <property type="entry name" value="Sodium/glucose cotransporter"/>
    <property type="match status" value="1"/>
</dbReference>
<evidence type="ECO:0000256" key="11">
    <source>
        <dbReference type="ARBA" id="ARBA00023201"/>
    </source>
</evidence>
<keyword evidence="5 14" id="KW-0812">Transmembrane</keyword>
<evidence type="ECO:0000256" key="13">
    <source>
        <dbReference type="RuleBase" id="RU362091"/>
    </source>
</evidence>
<dbReference type="NCBIfam" id="TIGR02121">
    <property type="entry name" value="Na_Pro_sym"/>
    <property type="match status" value="1"/>
</dbReference>
<dbReference type="GO" id="GO:0015193">
    <property type="term" value="F:L-proline transmembrane transporter activity"/>
    <property type="evidence" value="ECO:0007669"/>
    <property type="project" value="TreeGrafter"/>
</dbReference>
<evidence type="ECO:0000256" key="5">
    <source>
        <dbReference type="ARBA" id="ARBA00022692"/>
    </source>
</evidence>
<feature type="transmembrane region" description="Helical" evidence="14">
    <location>
        <begin position="75"/>
        <end position="93"/>
    </location>
</feature>
<comment type="catalytic activity">
    <reaction evidence="12">
        <text>L-proline(in) + Na(+)(in) = L-proline(out) + Na(+)(out)</text>
        <dbReference type="Rhea" id="RHEA:28967"/>
        <dbReference type="ChEBI" id="CHEBI:29101"/>
        <dbReference type="ChEBI" id="CHEBI:60039"/>
    </reaction>
</comment>
<accession>A0A6L6J9K3</accession>
<keyword evidence="3 14" id="KW-0813">Transport</keyword>
<dbReference type="PANTHER" id="PTHR48086:SF3">
    <property type="entry name" value="SODIUM_PROLINE SYMPORTER"/>
    <property type="match status" value="1"/>
</dbReference>
<evidence type="ECO:0000256" key="8">
    <source>
        <dbReference type="ARBA" id="ARBA00023053"/>
    </source>
</evidence>
<dbReference type="CDD" id="cd11475">
    <property type="entry name" value="SLC5sbd_PutP"/>
    <property type="match status" value="1"/>
</dbReference>
<keyword evidence="14" id="KW-0029">Amino-acid transport</keyword>
<evidence type="ECO:0000313" key="16">
    <source>
        <dbReference type="Proteomes" id="UP000478183"/>
    </source>
</evidence>
<dbReference type="InterPro" id="IPR050277">
    <property type="entry name" value="Sodium:Solute_Symporter"/>
</dbReference>
<dbReference type="PANTHER" id="PTHR48086">
    <property type="entry name" value="SODIUM/PROLINE SYMPORTER-RELATED"/>
    <property type="match status" value="1"/>
</dbReference>
<evidence type="ECO:0000256" key="14">
    <source>
        <dbReference type="RuleBase" id="RU366012"/>
    </source>
</evidence>
<feature type="transmembrane region" description="Helical" evidence="14">
    <location>
        <begin position="278"/>
        <end position="297"/>
    </location>
</feature>
<organism evidence="15 16">
    <name type="scientific">Paracoccus aestuariivivens</name>
    <dbReference type="NCBI Taxonomy" id="1820333"/>
    <lineage>
        <taxon>Bacteria</taxon>
        <taxon>Pseudomonadati</taxon>
        <taxon>Pseudomonadota</taxon>
        <taxon>Alphaproteobacteria</taxon>
        <taxon>Rhodobacterales</taxon>
        <taxon>Paracoccaceae</taxon>
        <taxon>Paracoccus</taxon>
    </lineage>
</organism>
<feature type="transmembrane region" description="Helical" evidence="14">
    <location>
        <begin position="187"/>
        <end position="205"/>
    </location>
</feature>
<comment type="subcellular location">
    <subcellularLocation>
        <location evidence="14">Cell inner membrane</location>
        <topology evidence="14">Multi-pass membrane protein</topology>
    </subcellularLocation>
    <subcellularLocation>
        <location evidence="1">Cell membrane</location>
        <topology evidence="1">Multi-pass membrane protein</topology>
    </subcellularLocation>
</comment>
<feature type="transmembrane region" description="Helical" evidence="14">
    <location>
        <begin position="368"/>
        <end position="388"/>
    </location>
</feature>
<keyword evidence="6 14" id="KW-0769">Symport</keyword>
<dbReference type="PROSITE" id="PS50283">
    <property type="entry name" value="NA_SOLUT_SYMP_3"/>
    <property type="match status" value="1"/>
</dbReference>
<dbReference type="PROSITE" id="PS00456">
    <property type="entry name" value="NA_SOLUT_SYMP_1"/>
    <property type="match status" value="1"/>
</dbReference>
<proteinExistence type="inferred from homology"/>
<feature type="transmembrane region" description="Helical" evidence="14">
    <location>
        <begin position="394"/>
        <end position="417"/>
    </location>
</feature>
<dbReference type="EMBL" id="WMIE01000005">
    <property type="protein sequence ID" value="MTH78216.1"/>
    <property type="molecule type" value="Genomic_DNA"/>
</dbReference>
<feature type="transmembrane region" description="Helical" evidence="14">
    <location>
        <begin position="123"/>
        <end position="147"/>
    </location>
</feature>
<evidence type="ECO:0000256" key="10">
    <source>
        <dbReference type="ARBA" id="ARBA00023136"/>
    </source>
</evidence>
<dbReference type="InterPro" id="IPR001734">
    <property type="entry name" value="Na/solute_symporter"/>
</dbReference>
<dbReference type="PROSITE" id="PS00457">
    <property type="entry name" value="NA_SOLUT_SYMP_2"/>
    <property type="match status" value="1"/>
</dbReference>
<feature type="transmembrane region" description="Helical" evidence="14">
    <location>
        <begin position="236"/>
        <end position="257"/>
    </location>
</feature>
<comment type="function">
    <text evidence="14">Catalyzes the sodium-dependent uptake of extracellular L-proline.</text>
</comment>
<dbReference type="NCBIfam" id="TIGR00813">
    <property type="entry name" value="sss"/>
    <property type="match status" value="1"/>
</dbReference>
<protein>
    <recommendedName>
        <fullName evidence="14">Sodium/proline symporter</fullName>
    </recommendedName>
    <alternativeName>
        <fullName evidence="14">Proline permease</fullName>
    </alternativeName>
</protein>
<keyword evidence="10 14" id="KW-0472">Membrane</keyword>
<evidence type="ECO:0000313" key="15">
    <source>
        <dbReference type="EMBL" id="MTH78216.1"/>
    </source>
</evidence>
<sequence>MQTGVWVSLSIYFLLMIAIGVYAWRKSTASSEEYILGGRDLSPSVTALSAGASDMSGWLLLGLPGALFVAGLSQAWIGIGLVLGAWVNWMLVAPRLREQTERYDNSLTIPGFLGARFPSTQRLLRMVSAVVIVVFFAVYTASGLVGGGKLFASAFGGDYMTGVALTLGIVLVYTVIGGFLAVSLTDFVQGCIMMLALVIMPIVILTSDGGQGVGQAAARLTEIDPQFLSVSKGVTAIGWLSAMAWGLGYFGQPHIIVRFMAIRSVQDVPTARRIGMSWMIISLIGAIAVGIFGRAYALRTGLEVADPETIFIMLSDLLFHPLVTGFLYAALLAAIMSTVSSQLLVASSSLTEDIYRTVLKRGASERELVNVGRLAVLAVGIVALLIAGDPDSQVLGLVSNAWAGFGAAFGPLIILSLTWKRMTGAGAVAGLIVGAVTVILWIWLGLNQSLLGGEGIYEIVPGFIASFLAIVLVSFATADQGEFRHLERA</sequence>
<gene>
    <name evidence="15" type="primary">putP</name>
    <name evidence="15" type="ORF">GL286_10780</name>
</gene>
<reference evidence="15 16" key="1">
    <citation type="submission" date="2019-11" db="EMBL/GenBank/DDBJ databases">
        <authorList>
            <person name="Dong K."/>
        </authorList>
    </citation>
    <scope>NUCLEOTIDE SEQUENCE [LARGE SCALE GENOMIC DNA]</scope>
    <source>
        <strain evidence="15 16">NBRC 111993</strain>
    </source>
</reference>